<dbReference type="InterPro" id="IPR041581">
    <property type="entry name" value="Glyoxalase_6"/>
</dbReference>
<dbReference type="Gene3D" id="3.10.180.10">
    <property type="entry name" value="2,3-Dihydroxybiphenyl 1,2-Dioxygenase, domain 1"/>
    <property type="match status" value="1"/>
</dbReference>
<dbReference type="InterPro" id="IPR037523">
    <property type="entry name" value="VOC_core"/>
</dbReference>
<dbReference type="InterPro" id="IPR029068">
    <property type="entry name" value="Glyas_Bleomycin-R_OHBP_Dase"/>
</dbReference>
<organism evidence="2 3">
    <name type="scientific">Brevibacterium salitolerans</name>
    <dbReference type="NCBI Taxonomy" id="1403566"/>
    <lineage>
        <taxon>Bacteria</taxon>
        <taxon>Bacillati</taxon>
        <taxon>Actinomycetota</taxon>
        <taxon>Actinomycetes</taxon>
        <taxon>Micrococcales</taxon>
        <taxon>Brevibacteriaceae</taxon>
        <taxon>Brevibacterium</taxon>
    </lineage>
</organism>
<dbReference type="Proteomes" id="UP001500984">
    <property type="component" value="Unassembled WGS sequence"/>
</dbReference>
<feature type="domain" description="VOC" evidence="1">
    <location>
        <begin position="3"/>
        <end position="117"/>
    </location>
</feature>
<evidence type="ECO:0000259" key="1">
    <source>
        <dbReference type="PROSITE" id="PS51819"/>
    </source>
</evidence>
<dbReference type="SUPFAM" id="SSF54593">
    <property type="entry name" value="Glyoxalase/Bleomycin resistance protein/Dihydroxybiphenyl dioxygenase"/>
    <property type="match status" value="1"/>
</dbReference>
<dbReference type="PROSITE" id="PS51819">
    <property type="entry name" value="VOC"/>
    <property type="match status" value="1"/>
</dbReference>
<dbReference type="Pfam" id="PF18029">
    <property type="entry name" value="Glyoxalase_6"/>
    <property type="match status" value="1"/>
</dbReference>
<dbReference type="CDD" id="cd06587">
    <property type="entry name" value="VOC"/>
    <property type="match status" value="1"/>
</dbReference>
<sequence length="118" mass="13013">MTALGMITVDTTDARRLSAWWAERLGGEVVFDAEGWFCVVSVPGWGTDLGFQYVEEPSPGKNRLHLDLVRDEQEDREAAIAAWTAAGAVHLGLRGESDFQWDTFEDPDGNEFCIAAGH</sequence>
<dbReference type="PANTHER" id="PTHR35908">
    <property type="entry name" value="HYPOTHETICAL FUSION PROTEIN"/>
    <property type="match status" value="1"/>
</dbReference>
<proteinExistence type="predicted"/>
<reference evidence="2 3" key="1">
    <citation type="journal article" date="2019" name="Int. J. Syst. Evol. Microbiol.">
        <title>The Global Catalogue of Microorganisms (GCM) 10K type strain sequencing project: providing services to taxonomists for standard genome sequencing and annotation.</title>
        <authorList>
            <consortium name="The Broad Institute Genomics Platform"/>
            <consortium name="The Broad Institute Genome Sequencing Center for Infectious Disease"/>
            <person name="Wu L."/>
            <person name="Ma J."/>
        </authorList>
    </citation>
    <scope>NUCLEOTIDE SEQUENCE [LARGE SCALE GENOMIC DNA]</scope>
    <source>
        <strain evidence="2 3">JCM 15900</strain>
    </source>
</reference>
<evidence type="ECO:0000313" key="3">
    <source>
        <dbReference type="Proteomes" id="UP001500984"/>
    </source>
</evidence>
<gene>
    <name evidence="2" type="ORF">GCM10009823_20210</name>
</gene>
<dbReference type="EMBL" id="BAAAPZ010000008">
    <property type="protein sequence ID" value="GAA2098769.1"/>
    <property type="molecule type" value="Genomic_DNA"/>
</dbReference>
<dbReference type="RefSeq" id="WP_344337071.1">
    <property type="nucleotide sequence ID" value="NZ_BAAAPZ010000008.1"/>
</dbReference>
<protein>
    <submittedName>
        <fullName evidence="2">VOC family protein</fullName>
    </submittedName>
</protein>
<comment type="caution">
    <text evidence="2">The sequence shown here is derived from an EMBL/GenBank/DDBJ whole genome shotgun (WGS) entry which is preliminary data.</text>
</comment>
<dbReference type="PANTHER" id="PTHR35908:SF1">
    <property type="entry name" value="CONSERVED PROTEIN"/>
    <property type="match status" value="1"/>
</dbReference>
<name>A0ABN2WU01_9MICO</name>
<evidence type="ECO:0000313" key="2">
    <source>
        <dbReference type="EMBL" id="GAA2098769.1"/>
    </source>
</evidence>
<keyword evidence="3" id="KW-1185">Reference proteome</keyword>
<accession>A0ABN2WU01</accession>